<accession>A0A5N6TYN5</accession>
<evidence type="ECO:0000313" key="3">
    <source>
        <dbReference type="Proteomes" id="UP000325780"/>
    </source>
</evidence>
<dbReference type="OrthoDB" id="3903267at2759"/>
<organism evidence="2 3">
    <name type="scientific">Aspergillus avenaceus</name>
    <dbReference type="NCBI Taxonomy" id="36643"/>
    <lineage>
        <taxon>Eukaryota</taxon>
        <taxon>Fungi</taxon>
        <taxon>Dikarya</taxon>
        <taxon>Ascomycota</taxon>
        <taxon>Pezizomycotina</taxon>
        <taxon>Eurotiomycetes</taxon>
        <taxon>Eurotiomycetidae</taxon>
        <taxon>Eurotiales</taxon>
        <taxon>Aspergillaceae</taxon>
        <taxon>Aspergillus</taxon>
        <taxon>Aspergillus subgen. Circumdati</taxon>
    </lineage>
</organism>
<evidence type="ECO:0000313" key="2">
    <source>
        <dbReference type="EMBL" id="KAE8151171.1"/>
    </source>
</evidence>
<evidence type="ECO:0000256" key="1">
    <source>
        <dbReference type="SAM" id="MobiDB-lite"/>
    </source>
</evidence>
<proteinExistence type="predicted"/>
<keyword evidence="3" id="KW-1185">Reference proteome</keyword>
<sequence length="357" mass="39154">MVNIGLTLLMFRADVLIQIENLNELLLLTLQSVCNNQSIKIPWLEVARTMGNNTTEGAIVQHLAKLRTRRAADGKQVPPPLRRGGVGSLNSKHSPDARDTKRKLKLTEVPSSDDDEPNDNIIYEDTSDEGYSGKVQRLKGKRRMIPRTLKEPRNQHDEEDTDSDPDELLVAGAAFLQYPNDKAMEEYSSTPPGLTATKLVVLKYGRSSVSESSGDNIMSYQRPVTGYSVANSMSYSAVDHDMLSYPGLYQAPAPDLSTEGQCPLGYYPASFGIPQVSLGEGSSGNLVPGEQRSGYPDTSLQGYQPNAFCNPSDDIMGFPPNLFGGYDGDLSDEDMKFFRSFGPIGNMLGDHSEMKDL</sequence>
<feature type="compositionally biased region" description="Basic residues" evidence="1">
    <location>
        <begin position="136"/>
        <end position="145"/>
    </location>
</feature>
<name>A0A5N6TYN5_ASPAV</name>
<dbReference type="EMBL" id="ML742077">
    <property type="protein sequence ID" value="KAE8151171.1"/>
    <property type="molecule type" value="Genomic_DNA"/>
</dbReference>
<gene>
    <name evidence="2" type="ORF">BDV25DRAFT_153164</name>
</gene>
<feature type="region of interest" description="Disordered" evidence="1">
    <location>
        <begin position="69"/>
        <end position="165"/>
    </location>
</feature>
<dbReference type="Proteomes" id="UP000325780">
    <property type="component" value="Unassembled WGS sequence"/>
</dbReference>
<reference evidence="2 3" key="1">
    <citation type="submission" date="2019-04" db="EMBL/GenBank/DDBJ databases">
        <title>Friends and foes A comparative genomics study of 23 Aspergillus species from section Flavi.</title>
        <authorList>
            <consortium name="DOE Joint Genome Institute"/>
            <person name="Kjaerbolling I."/>
            <person name="Vesth T."/>
            <person name="Frisvad J.C."/>
            <person name="Nybo J.L."/>
            <person name="Theobald S."/>
            <person name="Kildgaard S."/>
            <person name="Isbrandt T."/>
            <person name="Kuo A."/>
            <person name="Sato A."/>
            <person name="Lyhne E.K."/>
            <person name="Kogle M.E."/>
            <person name="Wiebenga A."/>
            <person name="Kun R.S."/>
            <person name="Lubbers R.J."/>
            <person name="Makela M.R."/>
            <person name="Barry K."/>
            <person name="Chovatia M."/>
            <person name="Clum A."/>
            <person name="Daum C."/>
            <person name="Haridas S."/>
            <person name="He G."/>
            <person name="LaButti K."/>
            <person name="Lipzen A."/>
            <person name="Mondo S."/>
            <person name="Riley R."/>
            <person name="Salamov A."/>
            <person name="Simmons B.A."/>
            <person name="Magnuson J.K."/>
            <person name="Henrissat B."/>
            <person name="Mortensen U.H."/>
            <person name="Larsen T.O."/>
            <person name="Devries R.P."/>
            <person name="Grigoriev I.V."/>
            <person name="Machida M."/>
            <person name="Baker S.E."/>
            <person name="Andersen M.R."/>
        </authorList>
    </citation>
    <scope>NUCLEOTIDE SEQUENCE [LARGE SCALE GENOMIC DNA]</scope>
    <source>
        <strain evidence="2 3">IBT 18842</strain>
    </source>
</reference>
<dbReference type="AlphaFoldDB" id="A0A5N6TYN5"/>
<protein>
    <submittedName>
        <fullName evidence="2">Uncharacterized protein</fullName>
    </submittedName>
</protein>